<dbReference type="Proteomes" id="UP000694240">
    <property type="component" value="Chromosome 12"/>
</dbReference>
<organism evidence="2 3">
    <name type="scientific">Arabidopsis thaliana x Arabidopsis arenosa</name>
    <dbReference type="NCBI Taxonomy" id="1240361"/>
    <lineage>
        <taxon>Eukaryota</taxon>
        <taxon>Viridiplantae</taxon>
        <taxon>Streptophyta</taxon>
        <taxon>Embryophyta</taxon>
        <taxon>Tracheophyta</taxon>
        <taxon>Spermatophyta</taxon>
        <taxon>Magnoliopsida</taxon>
        <taxon>eudicotyledons</taxon>
        <taxon>Gunneridae</taxon>
        <taxon>Pentapetalae</taxon>
        <taxon>rosids</taxon>
        <taxon>malvids</taxon>
        <taxon>Brassicales</taxon>
        <taxon>Brassicaceae</taxon>
        <taxon>Camelineae</taxon>
        <taxon>Arabidopsis</taxon>
    </lineage>
</organism>
<keyword evidence="3" id="KW-1185">Reference proteome</keyword>
<accession>A0A8T1Y8G3</accession>
<feature type="compositionally biased region" description="Acidic residues" evidence="1">
    <location>
        <begin position="1"/>
        <end position="10"/>
    </location>
</feature>
<proteinExistence type="predicted"/>
<comment type="caution">
    <text evidence="2">The sequence shown here is derived from an EMBL/GenBank/DDBJ whole genome shotgun (WGS) entry which is preliminary data.</text>
</comment>
<evidence type="ECO:0000313" key="2">
    <source>
        <dbReference type="EMBL" id="KAG7543287.1"/>
    </source>
</evidence>
<protein>
    <submittedName>
        <fullName evidence="2">Uncharacterized protein</fullName>
    </submittedName>
</protein>
<evidence type="ECO:0000256" key="1">
    <source>
        <dbReference type="SAM" id="MobiDB-lite"/>
    </source>
</evidence>
<dbReference type="EMBL" id="JAEFBK010000012">
    <property type="protein sequence ID" value="KAG7543287.1"/>
    <property type="molecule type" value="Genomic_DNA"/>
</dbReference>
<evidence type="ECO:0000313" key="3">
    <source>
        <dbReference type="Proteomes" id="UP000694240"/>
    </source>
</evidence>
<sequence length="166" mass="19308">MSGDPVDEVEFERQCGDEAHPRPALDTDDEWEAFNEEERSVSIRKYVKDKPPYLWMKQTFQSGEAFKDQLLRENPTMQWSMRLQVACSNLSAYTVLFDKFCLSCFCLVRESINYDRRTTGSVNPETVTYRFGTILVNANCSKPWILQKIQFSDIFSALISFKNSSR</sequence>
<feature type="region of interest" description="Disordered" evidence="1">
    <location>
        <begin position="1"/>
        <end position="24"/>
    </location>
</feature>
<feature type="compositionally biased region" description="Basic and acidic residues" evidence="1">
    <location>
        <begin position="11"/>
        <end position="24"/>
    </location>
</feature>
<dbReference type="AlphaFoldDB" id="A0A8T1Y8G3"/>
<name>A0A8T1Y8G3_9BRAS</name>
<gene>
    <name evidence="2" type="ORF">ISN45_Aa07g032040</name>
</gene>
<reference evidence="2 3" key="1">
    <citation type="submission" date="2020-12" db="EMBL/GenBank/DDBJ databases">
        <title>Concerted genomic and epigenomic changes stabilize Arabidopsis allopolyploids.</title>
        <authorList>
            <person name="Chen Z."/>
        </authorList>
    </citation>
    <scope>NUCLEOTIDE SEQUENCE [LARGE SCALE GENOMIC DNA]</scope>
    <source>
        <strain evidence="2">Allo738</strain>
        <tissue evidence="2">Leaf</tissue>
    </source>
</reference>